<name>A0ABQ6PSU0_9BACT</name>
<dbReference type="Gene3D" id="1.10.10.10">
    <property type="entry name" value="Winged helix-like DNA-binding domain superfamily/Winged helix DNA-binding domain"/>
    <property type="match status" value="1"/>
</dbReference>
<reference evidence="5 6" key="1">
    <citation type="submission" date="2023-08" db="EMBL/GenBank/DDBJ databases">
        <title>Draft genome sequence of Algoriphagus confluentis.</title>
        <authorList>
            <person name="Takatani N."/>
            <person name="Hosokawa M."/>
            <person name="Sawabe T."/>
        </authorList>
    </citation>
    <scope>NUCLEOTIDE SEQUENCE [LARGE SCALE GENOMIC DNA]</scope>
    <source>
        <strain evidence="5 6">NBRC 111222</strain>
    </source>
</reference>
<dbReference type="InterPro" id="IPR039425">
    <property type="entry name" value="RNA_pol_sigma-70-like"/>
</dbReference>
<evidence type="ECO:0000256" key="3">
    <source>
        <dbReference type="ARBA" id="ARBA00023163"/>
    </source>
</evidence>
<evidence type="ECO:0000313" key="6">
    <source>
        <dbReference type="Proteomes" id="UP001338309"/>
    </source>
</evidence>
<dbReference type="CDD" id="cd06171">
    <property type="entry name" value="Sigma70_r4"/>
    <property type="match status" value="1"/>
</dbReference>
<comment type="caution">
    <text evidence="5">The sequence shown here is derived from an EMBL/GenBank/DDBJ whole genome shotgun (WGS) entry which is preliminary data.</text>
</comment>
<dbReference type="Proteomes" id="UP001338309">
    <property type="component" value="Unassembled WGS sequence"/>
</dbReference>
<gene>
    <name evidence="5" type="ORF">Aconfl_36990</name>
</gene>
<dbReference type="NCBIfam" id="TIGR02999">
    <property type="entry name" value="Sig-70_X6"/>
    <property type="match status" value="1"/>
</dbReference>
<dbReference type="InterPro" id="IPR013324">
    <property type="entry name" value="RNA_pol_sigma_r3/r4-like"/>
</dbReference>
<dbReference type="NCBIfam" id="TIGR02937">
    <property type="entry name" value="sigma70-ECF"/>
    <property type="match status" value="1"/>
</dbReference>
<evidence type="ECO:0000313" key="5">
    <source>
        <dbReference type="EMBL" id="GMQ31056.1"/>
    </source>
</evidence>
<accession>A0ABQ6PSU0</accession>
<keyword evidence="3" id="KW-0804">Transcription</keyword>
<dbReference type="InterPro" id="IPR014284">
    <property type="entry name" value="RNA_pol_sigma-70_dom"/>
</dbReference>
<evidence type="ECO:0000256" key="2">
    <source>
        <dbReference type="ARBA" id="ARBA00023082"/>
    </source>
</evidence>
<organism evidence="5 6">
    <name type="scientific">Algoriphagus confluentis</name>
    <dbReference type="NCBI Taxonomy" id="1697556"/>
    <lineage>
        <taxon>Bacteria</taxon>
        <taxon>Pseudomonadati</taxon>
        <taxon>Bacteroidota</taxon>
        <taxon>Cytophagia</taxon>
        <taxon>Cytophagales</taxon>
        <taxon>Cyclobacteriaceae</taxon>
        <taxon>Algoriphagus</taxon>
    </lineage>
</organism>
<dbReference type="InterPro" id="IPR036388">
    <property type="entry name" value="WH-like_DNA-bd_sf"/>
</dbReference>
<feature type="domain" description="RNA polymerase sigma-70 ECF-like HTH" evidence="4">
    <location>
        <begin position="34"/>
        <end position="193"/>
    </location>
</feature>
<evidence type="ECO:0000256" key="1">
    <source>
        <dbReference type="ARBA" id="ARBA00023015"/>
    </source>
</evidence>
<keyword evidence="6" id="KW-1185">Reference proteome</keyword>
<dbReference type="PANTHER" id="PTHR43133">
    <property type="entry name" value="RNA POLYMERASE ECF-TYPE SIGMA FACTO"/>
    <property type="match status" value="1"/>
</dbReference>
<dbReference type="EMBL" id="BTPD01000014">
    <property type="protein sequence ID" value="GMQ31056.1"/>
    <property type="molecule type" value="Genomic_DNA"/>
</dbReference>
<sequence length="194" mass="22690">MGFGFIFNLTDFLRMRDVTMTGSMNPHFSAMKAQFLRCYDELSRMARQKLRMEYQSSTLDTAALVHEAYLKMDNHEKGYVDKNHFLAIAAIVMRRFLVDYARQKKRQKRGGDQIQLTYGAANRAVMTSPEEVLQLNDALNRLKALNNRHSRVVEFHFFGGYKHEEIAEMMGVSIDTVRRDWRLAKAWLSKELRT</sequence>
<evidence type="ECO:0000259" key="4">
    <source>
        <dbReference type="Pfam" id="PF07638"/>
    </source>
</evidence>
<dbReference type="InterPro" id="IPR053812">
    <property type="entry name" value="HTH_Sigma70_ECF-like"/>
</dbReference>
<dbReference type="PANTHER" id="PTHR43133:SF39">
    <property type="entry name" value="SIMILAR TO RNA POLYMERASE SIGMA-E FACTOR"/>
    <property type="match status" value="1"/>
</dbReference>
<keyword evidence="2" id="KW-0731">Sigma factor</keyword>
<dbReference type="Pfam" id="PF07638">
    <property type="entry name" value="Sigma70_ECF"/>
    <property type="match status" value="1"/>
</dbReference>
<keyword evidence="1" id="KW-0805">Transcription regulation</keyword>
<dbReference type="SUPFAM" id="SSF88659">
    <property type="entry name" value="Sigma3 and sigma4 domains of RNA polymerase sigma factors"/>
    <property type="match status" value="1"/>
</dbReference>
<dbReference type="InterPro" id="IPR011517">
    <property type="entry name" value="RNA_pol_sigma70_ECF-like"/>
</dbReference>
<proteinExistence type="predicted"/>
<protein>
    <submittedName>
        <fullName evidence="5">ECF-type sigma factor</fullName>
    </submittedName>
</protein>